<keyword evidence="2" id="KW-1185">Reference proteome</keyword>
<reference evidence="1 2" key="2">
    <citation type="submission" date="2018-10" db="EMBL/GenBank/DDBJ databases">
        <authorList>
            <consortium name="Pathogen Informatics"/>
        </authorList>
    </citation>
    <scope>NUCLEOTIDE SEQUENCE [LARGE SCALE GENOMIC DNA]</scope>
</reference>
<sequence>MPEFDSRLQVRVRLRAEVRCTHVVAPTAVLQRLRKAGLRKAQKTVRMLPWKRKTHREDAANNLQTTPKDQQSLVEIVGTRPASTIRQLTITVGMNCFCNLALMACAGCQIVV</sequence>
<dbReference type="Proteomes" id="UP000267029">
    <property type="component" value="Unassembled WGS sequence"/>
</dbReference>
<name>A0A0R3UGU1_MESCO</name>
<protein>
    <submittedName>
        <fullName evidence="3">Ribosomal_L30 domain-containing protein</fullName>
    </submittedName>
</protein>
<proteinExistence type="predicted"/>
<evidence type="ECO:0000313" key="2">
    <source>
        <dbReference type="Proteomes" id="UP000267029"/>
    </source>
</evidence>
<reference evidence="3" key="1">
    <citation type="submission" date="2017-02" db="UniProtKB">
        <authorList>
            <consortium name="WormBaseParasite"/>
        </authorList>
    </citation>
    <scope>IDENTIFICATION</scope>
</reference>
<accession>A0A0R3UGU1</accession>
<evidence type="ECO:0000313" key="1">
    <source>
        <dbReference type="EMBL" id="VDD80475.1"/>
    </source>
</evidence>
<dbReference type="AlphaFoldDB" id="A0A0R3UGU1"/>
<evidence type="ECO:0000313" key="3">
    <source>
        <dbReference type="WBParaSite" id="MCOS_0000647701-mRNA-1"/>
    </source>
</evidence>
<gene>
    <name evidence="1" type="ORF">MCOS_LOCUS6478</name>
</gene>
<dbReference type="EMBL" id="UXSR01005264">
    <property type="protein sequence ID" value="VDD80475.1"/>
    <property type="molecule type" value="Genomic_DNA"/>
</dbReference>
<organism evidence="3">
    <name type="scientific">Mesocestoides corti</name>
    <name type="common">Flatworm</name>
    <dbReference type="NCBI Taxonomy" id="53468"/>
    <lineage>
        <taxon>Eukaryota</taxon>
        <taxon>Metazoa</taxon>
        <taxon>Spiralia</taxon>
        <taxon>Lophotrochozoa</taxon>
        <taxon>Platyhelminthes</taxon>
        <taxon>Cestoda</taxon>
        <taxon>Eucestoda</taxon>
        <taxon>Cyclophyllidea</taxon>
        <taxon>Mesocestoididae</taxon>
        <taxon>Mesocestoides</taxon>
    </lineage>
</organism>
<dbReference type="WBParaSite" id="MCOS_0000647701-mRNA-1">
    <property type="protein sequence ID" value="MCOS_0000647701-mRNA-1"/>
    <property type="gene ID" value="MCOS_0000647701"/>
</dbReference>